<reference evidence="2" key="1">
    <citation type="journal article" date="2014" name="PLoS ONE">
        <title>Complete Mitochondrial Genome of Eruca sativa Mill. (Garden Rocket).</title>
        <authorList>
            <person name="Wang Y."/>
            <person name="Chu P."/>
            <person name="Yang Q."/>
            <person name="Chang S."/>
            <person name="Chen J."/>
            <person name="Hu M."/>
            <person name="Guan R."/>
        </authorList>
    </citation>
    <scope>NUCLEOTIDE SEQUENCE</scope>
    <source>
        <tissue evidence="2">Etiolated seedling</tissue>
    </source>
</reference>
<dbReference type="AlphaFoldDB" id="A0A088BEV1"/>
<protein>
    <submittedName>
        <fullName evidence="2">Orf109</fullName>
    </submittedName>
</protein>
<gene>
    <name evidence="2" type="primary">orf109</name>
    <name evidence="2" type="ORF">ErsatMp027</name>
</gene>
<geneLocation type="mitochondrion" evidence="2"/>
<feature type="region of interest" description="Disordered" evidence="1">
    <location>
        <begin position="86"/>
        <end position="109"/>
    </location>
</feature>
<proteinExistence type="predicted"/>
<evidence type="ECO:0000256" key="1">
    <source>
        <dbReference type="SAM" id="MobiDB-lite"/>
    </source>
</evidence>
<accession>A0A088BEV1</accession>
<keyword evidence="2" id="KW-0496">Mitochondrion</keyword>
<sequence>MIDLGMYTFDSLWRYGSRMSTALELEFCSASQTTHHVGIIVHLPSVILNFFYIYMGATPHIHIERGNQYSKYWRLSEELDSFGNYLPPDYIPSPTPSSPETSLIPRPQH</sequence>
<name>A0A088BEV1_ERUVS</name>
<organism evidence="2">
    <name type="scientific">Eruca vesicaria subsp. sativa</name>
    <name type="common">Garden rocket</name>
    <name type="synonym">Eruca sativa</name>
    <dbReference type="NCBI Taxonomy" id="29727"/>
    <lineage>
        <taxon>Eukaryota</taxon>
        <taxon>Viridiplantae</taxon>
        <taxon>Streptophyta</taxon>
        <taxon>Embryophyta</taxon>
        <taxon>Tracheophyta</taxon>
        <taxon>Spermatophyta</taxon>
        <taxon>Magnoliopsida</taxon>
        <taxon>eudicotyledons</taxon>
        <taxon>Gunneridae</taxon>
        <taxon>Pentapetalae</taxon>
        <taxon>rosids</taxon>
        <taxon>malvids</taxon>
        <taxon>Brassicales</taxon>
        <taxon>Brassicaceae</taxon>
        <taxon>Brassiceae</taxon>
        <taxon>Eruca</taxon>
    </lineage>
</organism>
<dbReference type="EMBL" id="KF442616">
    <property type="protein sequence ID" value="AGY62789.1"/>
    <property type="molecule type" value="Genomic_DNA"/>
</dbReference>
<evidence type="ECO:0000313" key="2">
    <source>
        <dbReference type="EMBL" id="AGY62789.1"/>
    </source>
</evidence>